<accession>A0A1X6WTA6</accession>
<protein>
    <submittedName>
        <fullName evidence="3">Uncharacterized protein</fullName>
    </submittedName>
</protein>
<evidence type="ECO:0000256" key="1">
    <source>
        <dbReference type="SAM" id="MobiDB-lite"/>
    </source>
</evidence>
<gene>
    <name evidence="3" type="ORF">FM110_01590</name>
</gene>
<keyword evidence="4" id="KW-1185">Reference proteome</keyword>
<dbReference type="EMBL" id="FWFG01000014">
    <property type="protein sequence ID" value="SLM88320.1"/>
    <property type="molecule type" value="Genomic_DNA"/>
</dbReference>
<reference evidence="3 4" key="1">
    <citation type="submission" date="2017-02" db="EMBL/GenBank/DDBJ databases">
        <authorList>
            <person name="Peterson S.W."/>
        </authorList>
    </citation>
    <scope>NUCLEOTIDE SEQUENCE [LARGE SCALE GENOMIC DNA]</scope>
    <source>
        <strain evidence="3 4">CIP104813</strain>
    </source>
</reference>
<sequence length="84" mass="9005">MLADDALWSLGLPDFALIGIFAAVMVLASIGIVVWAAAVPEKAPEPEVDHAGEIVARARARTEQVEHDLEDQTGRSDPAVAWTR</sequence>
<name>A0A1X6WTA6_9MICO</name>
<proteinExistence type="predicted"/>
<evidence type="ECO:0000313" key="3">
    <source>
        <dbReference type="EMBL" id="SLM88320.1"/>
    </source>
</evidence>
<feature type="region of interest" description="Disordered" evidence="1">
    <location>
        <begin position="62"/>
        <end position="84"/>
    </location>
</feature>
<feature type="transmembrane region" description="Helical" evidence="2">
    <location>
        <begin position="15"/>
        <end position="38"/>
    </location>
</feature>
<evidence type="ECO:0000313" key="4">
    <source>
        <dbReference type="Proteomes" id="UP000195981"/>
    </source>
</evidence>
<dbReference type="Proteomes" id="UP000195981">
    <property type="component" value="Unassembled WGS sequence"/>
</dbReference>
<dbReference type="AlphaFoldDB" id="A0A1X6WTA6"/>
<keyword evidence="2" id="KW-1133">Transmembrane helix</keyword>
<organism evidence="3 4">
    <name type="scientific">Brachybacterium nesterenkovii</name>
    <dbReference type="NCBI Taxonomy" id="47847"/>
    <lineage>
        <taxon>Bacteria</taxon>
        <taxon>Bacillati</taxon>
        <taxon>Actinomycetota</taxon>
        <taxon>Actinomycetes</taxon>
        <taxon>Micrococcales</taxon>
        <taxon>Dermabacteraceae</taxon>
        <taxon>Brachybacterium</taxon>
    </lineage>
</organism>
<keyword evidence="2" id="KW-0812">Transmembrane</keyword>
<feature type="compositionally biased region" description="Basic and acidic residues" evidence="1">
    <location>
        <begin position="62"/>
        <end position="74"/>
    </location>
</feature>
<dbReference type="RefSeq" id="WP_087102030.1">
    <property type="nucleotide sequence ID" value="NZ_FWFG01000014.1"/>
</dbReference>
<evidence type="ECO:0000256" key="2">
    <source>
        <dbReference type="SAM" id="Phobius"/>
    </source>
</evidence>
<keyword evidence="2" id="KW-0472">Membrane</keyword>